<feature type="transmembrane region" description="Helical" evidence="5">
    <location>
        <begin position="33"/>
        <end position="53"/>
    </location>
</feature>
<keyword evidence="5" id="KW-0931">ER-Golgi transport</keyword>
<dbReference type="GO" id="GO:0000139">
    <property type="term" value="C:Golgi membrane"/>
    <property type="evidence" value="ECO:0007669"/>
    <property type="project" value="UniProtKB-SubCell"/>
</dbReference>
<dbReference type="GO" id="GO:0005789">
    <property type="term" value="C:endoplasmic reticulum membrane"/>
    <property type="evidence" value="ECO:0007669"/>
    <property type="project" value="UniProtKB-SubCell"/>
</dbReference>
<proteinExistence type="inferred from homology"/>
<comment type="subcellular location">
    <subcellularLocation>
        <location evidence="5">Endoplasmic reticulum membrane</location>
        <topology evidence="5">Multi-pass membrane protein</topology>
    </subcellularLocation>
    <subcellularLocation>
        <location evidence="5">Endoplasmic reticulum-Golgi intermediate compartment membrane</location>
        <topology evidence="5">Multi-pass membrane protein</topology>
    </subcellularLocation>
    <subcellularLocation>
        <location evidence="5">Golgi apparatus membrane</location>
        <topology evidence="5">Multi-pass membrane protein</topology>
    </subcellularLocation>
    <subcellularLocation>
        <location evidence="1">Membrane</location>
    </subcellularLocation>
</comment>
<accession>A0A061BAK7</accession>
<evidence type="ECO:0000256" key="1">
    <source>
        <dbReference type="ARBA" id="ARBA00004370"/>
    </source>
</evidence>
<keyword evidence="5" id="KW-0813">Transport</keyword>
<dbReference type="GO" id="GO:0006890">
    <property type="term" value="P:retrograde vesicle-mediated transport, Golgi to endoplasmic reticulum"/>
    <property type="evidence" value="ECO:0007669"/>
    <property type="project" value="TreeGrafter"/>
</dbReference>
<gene>
    <name evidence="8" type="ORF">CYFA0S_13e00804g</name>
</gene>
<evidence type="ECO:0000313" key="8">
    <source>
        <dbReference type="EMBL" id="CDR43944.1"/>
    </source>
</evidence>
<name>A0A061BAK7_CYBFA</name>
<comment type="similarity">
    <text evidence="5">Belongs to the ERGIC family.</text>
</comment>
<dbReference type="Pfam" id="PF13850">
    <property type="entry name" value="ERGIC_N"/>
    <property type="match status" value="1"/>
</dbReference>
<evidence type="ECO:0000256" key="2">
    <source>
        <dbReference type="ARBA" id="ARBA00022692"/>
    </source>
</evidence>
<keyword evidence="3 5" id="KW-1133">Transmembrane helix</keyword>
<sequence>MSSRMSSLKTFDAFPKVASTHTVRSTRGSYNTIFTFLCLLFLTWAEIGSFFGGRIDHQFVVDNTVSQNLTINVDILIAMPCNFLHTNVRDLTDDRFLAAEALKYEGFSFFIPPSYRVNDDKSVTTPDLNEIMAEGIVAQFMDRGDHKQSGHPACHIYGSIPVTKVSGDFHITAKGYGYRDRAHVDIEALNFTHVISEFSFGQFYPYINNPLDATARVTETNLDAFTYFLTVVPTKYHKLGAEVDTNQYSMSLQKKTYSLENRGIPGIFFKYDFEPITMIVEDKRIPFLQWLVRLATIYGGVIVAAQWSMKALDNLLILFYGKKFASRGSEKSSSLLDGDKNDE</sequence>
<keyword evidence="5" id="KW-0256">Endoplasmic reticulum</keyword>
<organism evidence="8">
    <name type="scientific">Cyberlindnera fabianii</name>
    <name type="common">Yeast</name>
    <name type="synonym">Hansenula fabianii</name>
    <dbReference type="NCBI Taxonomy" id="36022"/>
    <lineage>
        <taxon>Eukaryota</taxon>
        <taxon>Fungi</taxon>
        <taxon>Dikarya</taxon>
        <taxon>Ascomycota</taxon>
        <taxon>Saccharomycotina</taxon>
        <taxon>Saccharomycetes</taxon>
        <taxon>Phaffomycetales</taxon>
        <taxon>Phaffomycetaceae</taxon>
        <taxon>Cyberlindnera</taxon>
    </lineage>
</organism>
<evidence type="ECO:0000256" key="3">
    <source>
        <dbReference type="ARBA" id="ARBA00022989"/>
    </source>
</evidence>
<dbReference type="PANTHER" id="PTHR10984:SF81">
    <property type="entry name" value="ER-DERIVED VESICLES PROTEIN ERV41"/>
    <property type="match status" value="1"/>
</dbReference>
<dbReference type="Pfam" id="PF07970">
    <property type="entry name" value="COPIIcoated_ERV"/>
    <property type="match status" value="1"/>
</dbReference>
<reference evidence="8" key="1">
    <citation type="journal article" date="2014" name="Genome Announc.">
        <title>Genome sequence of the yeast Cyberlindnera fabianii (Hansenula fabianii).</title>
        <authorList>
            <person name="Freel K.C."/>
            <person name="Sarilar V."/>
            <person name="Neuveglise C."/>
            <person name="Devillers H."/>
            <person name="Friedrich A."/>
            <person name="Schacherer J."/>
        </authorList>
    </citation>
    <scope>NUCLEOTIDE SEQUENCE</scope>
    <source>
        <strain evidence="8">YJS4271</strain>
    </source>
</reference>
<feature type="domain" description="Endoplasmic reticulum vesicle transporter N-terminal" evidence="7">
    <location>
        <begin position="8"/>
        <end position="95"/>
    </location>
</feature>
<dbReference type="PANTHER" id="PTHR10984">
    <property type="entry name" value="ENDOPLASMIC RETICULUM-GOLGI INTERMEDIATE COMPARTMENT PROTEIN"/>
    <property type="match status" value="1"/>
</dbReference>
<keyword evidence="5" id="KW-0333">Golgi apparatus</keyword>
<feature type="domain" description="Endoplasmic reticulum vesicle transporter C-terminal" evidence="6">
    <location>
        <begin position="147"/>
        <end position="306"/>
    </location>
</feature>
<keyword evidence="2 5" id="KW-0812">Transmembrane</keyword>
<evidence type="ECO:0000256" key="4">
    <source>
        <dbReference type="ARBA" id="ARBA00023136"/>
    </source>
</evidence>
<dbReference type="VEuPathDB" id="FungiDB:BON22_1789"/>
<keyword evidence="4 5" id="KW-0472">Membrane</keyword>
<dbReference type="PhylomeDB" id="A0A061BAK7"/>
<dbReference type="GO" id="GO:0033116">
    <property type="term" value="C:endoplasmic reticulum-Golgi intermediate compartment membrane"/>
    <property type="evidence" value="ECO:0007669"/>
    <property type="project" value="UniProtKB-SubCell"/>
</dbReference>
<evidence type="ECO:0000259" key="7">
    <source>
        <dbReference type="Pfam" id="PF13850"/>
    </source>
</evidence>
<dbReference type="AlphaFoldDB" id="A0A061BAK7"/>
<protein>
    <recommendedName>
        <fullName evidence="5">Endoplasmic reticulum-Golgi intermediate compartment protein</fullName>
    </recommendedName>
</protein>
<dbReference type="InterPro" id="IPR039542">
    <property type="entry name" value="Erv_N"/>
</dbReference>
<evidence type="ECO:0000256" key="5">
    <source>
        <dbReference type="RuleBase" id="RU369013"/>
    </source>
</evidence>
<dbReference type="GO" id="GO:0030134">
    <property type="term" value="C:COPII-coated ER to Golgi transport vesicle"/>
    <property type="evidence" value="ECO:0007669"/>
    <property type="project" value="TreeGrafter"/>
</dbReference>
<dbReference type="EMBL" id="LK052898">
    <property type="protein sequence ID" value="CDR43944.1"/>
    <property type="molecule type" value="Genomic_DNA"/>
</dbReference>
<comment type="caution">
    <text evidence="5">Lacks conserved residue(s) required for the propagation of feature annotation.</text>
</comment>
<evidence type="ECO:0000259" key="6">
    <source>
        <dbReference type="Pfam" id="PF07970"/>
    </source>
</evidence>
<dbReference type="GO" id="GO:0006888">
    <property type="term" value="P:endoplasmic reticulum to Golgi vesicle-mediated transport"/>
    <property type="evidence" value="ECO:0007669"/>
    <property type="project" value="UniProtKB-UniRule"/>
</dbReference>
<dbReference type="InterPro" id="IPR045888">
    <property type="entry name" value="Erv"/>
</dbReference>
<dbReference type="OrthoDB" id="5541786at2759"/>
<dbReference type="InterPro" id="IPR012936">
    <property type="entry name" value="Erv_C"/>
</dbReference>
<comment type="function">
    <text evidence="5">Plays a role in transport between endoplasmic reticulum and Golgi.</text>
</comment>